<dbReference type="Proteomes" id="UP001054252">
    <property type="component" value="Unassembled WGS sequence"/>
</dbReference>
<dbReference type="EMBL" id="BPVZ01000093">
    <property type="protein sequence ID" value="GKV31934.1"/>
    <property type="molecule type" value="Genomic_DNA"/>
</dbReference>
<dbReference type="Gene3D" id="3.90.1720.10">
    <property type="entry name" value="endopeptidase domain like (from Nostoc punctiforme)"/>
    <property type="match status" value="1"/>
</dbReference>
<evidence type="ECO:0000313" key="3">
    <source>
        <dbReference type="Proteomes" id="UP001054252"/>
    </source>
</evidence>
<name>A0AAV5L463_9ROSI</name>
<dbReference type="InterPro" id="IPR007053">
    <property type="entry name" value="LRAT_dom"/>
</dbReference>
<organism evidence="2 3">
    <name type="scientific">Rubroshorea leprosula</name>
    <dbReference type="NCBI Taxonomy" id="152421"/>
    <lineage>
        <taxon>Eukaryota</taxon>
        <taxon>Viridiplantae</taxon>
        <taxon>Streptophyta</taxon>
        <taxon>Embryophyta</taxon>
        <taxon>Tracheophyta</taxon>
        <taxon>Spermatophyta</taxon>
        <taxon>Magnoliopsida</taxon>
        <taxon>eudicotyledons</taxon>
        <taxon>Gunneridae</taxon>
        <taxon>Pentapetalae</taxon>
        <taxon>rosids</taxon>
        <taxon>malvids</taxon>
        <taxon>Malvales</taxon>
        <taxon>Dipterocarpaceae</taxon>
        <taxon>Rubroshorea</taxon>
    </lineage>
</organism>
<accession>A0AAV5L463</accession>
<feature type="domain" description="LRAT" evidence="1">
    <location>
        <begin position="20"/>
        <end position="168"/>
    </location>
</feature>
<dbReference type="PANTHER" id="PTHR46137:SF4">
    <property type="entry name" value="PROTEIN LEAD-SENSITIVE 1"/>
    <property type="match status" value="1"/>
</dbReference>
<reference evidence="2 3" key="1">
    <citation type="journal article" date="2021" name="Commun. Biol.">
        <title>The genome of Shorea leprosula (Dipterocarpaceae) highlights the ecological relevance of drought in aseasonal tropical rainforests.</title>
        <authorList>
            <person name="Ng K.K.S."/>
            <person name="Kobayashi M.J."/>
            <person name="Fawcett J.A."/>
            <person name="Hatakeyama M."/>
            <person name="Paape T."/>
            <person name="Ng C.H."/>
            <person name="Ang C.C."/>
            <person name="Tnah L.H."/>
            <person name="Lee C.T."/>
            <person name="Nishiyama T."/>
            <person name="Sese J."/>
            <person name="O'Brien M.J."/>
            <person name="Copetti D."/>
            <person name="Mohd Noor M.I."/>
            <person name="Ong R.C."/>
            <person name="Putra M."/>
            <person name="Sireger I.Z."/>
            <person name="Indrioko S."/>
            <person name="Kosugi Y."/>
            <person name="Izuno A."/>
            <person name="Isagi Y."/>
            <person name="Lee S.L."/>
            <person name="Shimizu K.K."/>
        </authorList>
    </citation>
    <scope>NUCLEOTIDE SEQUENCE [LARGE SCALE GENOMIC DNA]</scope>
    <source>
        <strain evidence="2">214</strain>
    </source>
</reference>
<evidence type="ECO:0000259" key="1">
    <source>
        <dbReference type="PROSITE" id="PS51934"/>
    </source>
</evidence>
<dbReference type="Pfam" id="PF04970">
    <property type="entry name" value="LRAT"/>
    <property type="match status" value="1"/>
</dbReference>
<protein>
    <recommendedName>
        <fullName evidence="1">LRAT domain-containing protein</fullName>
    </recommendedName>
</protein>
<gene>
    <name evidence="2" type="ORF">SLEP1_g40588</name>
</gene>
<dbReference type="AlphaFoldDB" id="A0AAV5L463"/>
<sequence>MGWFSNRIDRQNLKPGDHIYTWRTAYIYAHHGIYVGDDTVIHFTRHGQEVGTGTVLDSLLIKKGPARSYVPCSTCDITGGDNGVISTCLNCFLAGGVLCLFEYGVSSAHFLAQPRGGTCTFAPSDPDEEVVHRAKYLLENGFGGYNLFKSNCEHFANYCKTGLLVVNRGTIGQSGQAESIIRGPLVAMVQTAALRLAATNVFGMAATYVGLYCANRYASDIGITKNVVKVRVEELTQGLATGLLQLAEPQVPATHQ</sequence>
<proteinExistence type="predicted"/>
<evidence type="ECO:0000313" key="2">
    <source>
        <dbReference type="EMBL" id="GKV31934.1"/>
    </source>
</evidence>
<comment type="caution">
    <text evidence="2">The sequence shown here is derived from an EMBL/GenBank/DDBJ whole genome shotgun (WGS) entry which is preliminary data.</text>
</comment>
<dbReference type="PANTHER" id="PTHR46137">
    <property type="entry name" value="OS05G0310600 PROTEIN"/>
    <property type="match status" value="1"/>
</dbReference>
<keyword evidence="3" id="KW-1185">Reference proteome</keyword>
<dbReference type="SUPFAM" id="SSF54001">
    <property type="entry name" value="Cysteine proteinases"/>
    <property type="match status" value="1"/>
</dbReference>
<dbReference type="InterPro" id="IPR038765">
    <property type="entry name" value="Papain-like_cys_pep_sf"/>
</dbReference>
<dbReference type="PROSITE" id="PS51934">
    <property type="entry name" value="LRAT"/>
    <property type="match status" value="1"/>
</dbReference>